<evidence type="ECO:0000256" key="1">
    <source>
        <dbReference type="SAM" id="MobiDB-lite"/>
    </source>
</evidence>
<keyword evidence="3" id="KW-1185">Reference proteome</keyword>
<proteinExistence type="predicted"/>
<dbReference type="AlphaFoldDB" id="A0A4P6FH57"/>
<dbReference type="Gene3D" id="1.10.287.1060">
    <property type="entry name" value="ESAT-6-like"/>
    <property type="match status" value="1"/>
</dbReference>
<accession>A0A4P6FH57</accession>
<evidence type="ECO:0000313" key="2">
    <source>
        <dbReference type="EMBL" id="QAY69958.1"/>
    </source>
</evidence>
<gene>
    <name evidence="2" type="ORF">ET471_07875</name>
</gene>
<sequence length="383" mass="37996">MTTRLGADPAELRRLAAAIERAGEGLEDDARGVGRRIAASGWDGADAARYRSAWDTAHRPALLSVAKAFADAARQLRDEATAQEKASGVDGGTAGGADEPPGSGTGGFDGDTVLPRPESSDQDGDGVTDDVDPDKDGDGVTDTDDTDHDGVPDFRDEDDDGDGQPDRIDDKIDVGVTLGEVEGSWQFLGDQGSASTTFAGGLGAAEASGWYGGRVDGEASAGVDEEGNLVAEGSVEVAVGAGGEASASVGNDYAAVAGTAAAFVGARATADGTLTVGPDGVGMEAGVEAFAGAEASAEASATVLGVTGGAEVSGYAGVGVKASADLALGWDKTELDVELGAALGLGGGISFSVDFSPKDTVAAIEGLADDLGDLLPDLDLTPW</sequence>
<organism evidence="2 3">
    <name type="scientific">Xylanimonas protaetiae</name>
    <dbReference type="NCBI Taxonomy" id="2509457"/>
    <lineage>
        <taxon>Bacteria</taxon>
        <taxon>Bacillati</taxon>
        <taxon>Actinomycetota</taxon>
        <taxon>Actinomycetes</taxon>
        <taxon>Micrococcales</taxon>
        <taxon>Promicromonosporaceae</taxon>
        <taxon>Xylanimonas</taxon>
    </lineage>
</organism>
<name>A0A4P6FH57_9MICO</name>
<dbReference type="KEGG" id="xya:ET471_07875"/>
<dbReference type="RefSeq" id="WP_129187464.1">
    <property type="nucleotide sequence ID" value="NZ_CP035493.1"/>
</dbReference>
<dbReference type="EMBL" id="CP035493">
    <property type="protein sequence ID" value="QAY69958.1"/>
    <property type="molecule type" value="Genomic_DNA"/>
</dbReference>
<protein>
    <submittedName>
        <fullName evidence="2">WXG100 family type VII secretion target</fullName>
    </submittedName>
</protein>
<feature type="region of interest" description="Disordered" evidence="1">
    <location>
        <begin position="77"/>
        <end position="170"/>
    </location>
</feature>
<evidence type="ECO:0000313" key="3">
    <source>
        <dbReference type="Proteomes" id="UP000292118"/>
    </source>
</evidence>
<feature type="compositionally biased region" description="Acidic residues" evidence="1">
    <location>
        <begin position="120"/>
        <end position="147"/>
    </location>
</feature>
<dbReference type="Proteomes" id="UP000292118">
    <property type="component" value="Chromosome"/>
</dbReference>
<reference evidence="2 3" key="1">
    <citation type="submission" date="2019-01" db="EMBL/GenBank/DDBJ databases">
        <title>Genome sequencing of strain FW10M-9.</title>
        <authorList>
            <person name="Heo J."/>
            <person name="Kim S.-J."/>
            <person name="Kim J.-S."/>
            <person name="Hong S.-B."/>
            <person name="Kwon S.-W."/>
        </authorList>
    </citation>
    <scope>NUCLEOTIDE SEQUENCE [LARGE SCALE GENOMIC DNA]</scope>
    <source>
        <strain evidence="2 3">FW10M-9</strain>
    </source>
</reference>
<dbReference type="InterPro" id="IPR028974">
    <property type="entry name" value="TSP_type-3_rpt"/>
</dbReference>
<dbReference type="GO" id="GO:0005509">
    <property type="term" value="F:calcium ion binding"/>
    <property type="evidence" value="ECO:0007669"/>
    <property type="project" value="InterPro"/>
</dbReference>
<dbReference type="OrthoDB" id="4617536at2"/>
<dbReference type="SUPFAM" id="SSF103647">
    <property type="entry name" value="TSP type-3 repeat"/>
    <property type="match status" value="1"/>
</dbReference>